<keyword evidence="2" id="KW-1185">Reference proteome</keyword>
<dbReference type="AlphaFoldDB" id="A0A850H273"/>
<gene>
    <name evidence="1" type="ORF">HUV48_13965</name>
</gene>
<evidence type="ECO:0000313" key="1">
    <source>
        <dbReference type="EMBL" id="NVD46114.1"/>
    </source>
</evidence>
<name>A0A850H273_9SPHN</name>
<evidence type="ECO:0000313" key="2">
    <source>
        <dbReference type="Proteomes" id="UP000561438"/>
    </source>
</evidence>
<dbReference type="Proteomes" id="UP000561438">
    <property type="component" value="Unassembled WGS sequence"/>
</dbReference>
<organism evidence="1 2">
    <name type="scientific">Qipengyuania atrilutea</name>
    <dbReference type="NCBI Taxonomy" id="2744473"/>
    <lineage>
        <taxon>Bacteria</taxon>
        <taxon>Pseudomonadati</taxon>
        <taxon>Pseudomonadota</taxon>
        <taxon>Alphaproteobacteria</taxon>
        <taxon>Sphingomonadales</taxon>
        <taxon>Erythrobacteraceae</taxon>
        <taxon>Qipengyuania</taxon>
    </lineage>
</organism>
<accession>A0A850H273</accession>
<sequence length="78" mass="8690">MSQGADLCHQRARLEKGRVLQRLERPKWVVSGRSGFSASVAKSDNPYFVMSVTRCLPDEREKLGGARVPRTDNTSSLV</sequence>
<proteinExistence type="predicted"/>
<protein>
    <submittedName>
        <fullName evidence="1">Uncharacterized protein</fullName>
    </submittedName>
</protein>
<comment type="caution">
    <text evidence="1">The sequence shown here is derived from an EMBL/GenBank/DDBJ whole genome shotgun (WGS) entry which is preliminary data.</text>
</comment>
<dbReference type="RefSeq" id="WP_176268343.1">
    <property type="nucleotide sequence ID" value="NZ_JABWGV010000009.1"/>
</dbReference>
<reference evidence="1 2" key="1">
    <citation type="submission" date="2020-06" db="EMBL/GenBank/DDBJ databases">
        <title>Altererythrobacter sp. HHU K3-1.</title>
        <authorList>
            <person name="Zhang D."/>
            <person name="Xue H."/>
        </authorList>
    </citation>
    <scope>NUCLEOTIDE SEQUENCE [LARGE SCALE GENOMIC DNA]</scope>
    <source>
        <strain evidence="1 2">HHU K3-1</strain>
    </source>
</reference>
<dbReference type="EMBL" id="JABWGV010000009">
    <property type="protein sequence ID" value="NVD46114.1"/>
    <property type="molecule type" value="Genomic_DNA"/>
</dbReference>